<sequence>METRWFAHTFSSYESPKAFCRYETLLSKQKKHAPDSCAAAFVVLILIAASLGLAPDRLPKYKQSDKVLHFVTFFLITFCFYWIIETNRRRVIHFTLLACTVALSIGSEVVQGLLPNGREFDPYDILANVVGSLLALLACSWYHKRMLERRRAARNYHIVPGEEEDVELGETAVDQETGVMSEPPNVTEELDNWDENAEDWEDDQMPESSHTKPGPEGSIAEKRSD</sequence>
<feature type="transmembrane region" description="Helical" evidence="2">
    <location>
        <begin position="37"/>
        <end position="55"/>
    </location>
</feature>
<accession>A0A4S9AE87</accession>
<dbReference type="EMBL" id="QZAO01000034">
    <property type="protein sequence ID" value="THW77770.1"/>
    <property type="molecule type" value="Genomic_DNA"/>
</dbReference>
<reference evidence="4 5" key="1">
    <citation type="submission" date="2018-10" db="EMBL/GenBank/DDBJ databases">
        <title>Fifty Aureobasidium pullulans genomes reveal a recombining polyextremotolerant generalist.</title>
        <authorList>
            <person name="Gostincar C."/>
            <person name="Turk M."/>
            <person name="Zajc J."/>
            <person name="Gunde-Cimerman N."/>
        </authorList>
    </citation>
    <scope>NUCLEOTIDE SEQUENCE [LARGE SCALE GENOMIC DNA]</scope>
    <source>
        <strain evidence="4 5">EXF-10659</strain>
    </source>
</reference>
<protein>
    <recommendedName>
        <fullName evidence="3">VanZ-like domain-containing protein</fullName>
    </recommendedName>
</protein>
<feature type="region of interest" description="Disordered" evidence="1">
    <location>
        <begin position="167"/>
        <end position="225"/>
    </location>
</feature>
<dbReference type="Proteomes" id="UP000308802">
    <property type="component" value="Unassembled WGS sequence"/>
</dbReference>
<evidence type="ECO:0000256" key="2">
    <source>
        <dbReference type="SAM" id="Phobius"/>
    </source>
</evidence>
<dbReference type="AlphaFoldDB" id="A0A4S9AE87"/>
<organism evidence="4 5">
    <name type="scientific">Aureobasidium pullulans</name>
    <name type="common">Black yeast</name>
    <name type="synonym">Pullularia pullulans</name>
    <dbReference type="NCBI Taxonomy" id="5580"/>
    <lineage>
        <taxon>Eukaryota</taxon>
        <taxon>Fungi</taxon>
        <taxon>Dikarya</taxon>
        <taxon>Ascomycota</taxon>
        <taxon>Pezizomycotina</taxon>
        <taxon>Dothideomycetes</taxon>
        <taxon>Dothideomycetidae</taxon>
        <taxon>Dothideales</taxon>
        <taxon>Saccotheciaceae</taxon>
        <taxon>Aureobasidium</taxon>
    </lineage>
</organism>
<feature type="compositionally biased region" description="Acidic residues" evidence="1">
    <location>
        <begin position="188"/>
        <end position="205"/>
    </location>
</feature>
<keyword evidence="2" id="KW-0472">Membrane</keyword>
<evidence type="ECO:0000259" key="3">
    <source>
        <dbReference type="Pfam" id="PF04892"/>
    </source>
</evidence>
<dbReference type="PANTHER" id="PTHR28008">
    <property type="entry name" value="DOMAIN PROTEIN, PUTATIVE (AFU_ORTHOLOGUE AFUA_3G10980)-RELATED"/>
    <property type="match status" value="1"/>
</dbReference>
<evidence type="ECO:0000313" key="4">
    <source>
        <dbReference type="EMBL" id="THW77770.1"/>
    </source>
</evidence>
<dbReference type="InterPro" id="IPR006976">
    <property type="entry name" value="VanZ-like"/>
</dbReference>
<proteinExistence type="predicted"/>
<dbReference type="NCBIfam" id="NF037970">
    <property type="entry name" value="vanZ_1"/>
    <property type="match status" value="1"/>
</dbReference>
<evidence type="ECO:0000313" key="5">
    <source>
        <dbReference type="Proteomes" id="UP000308802"/>
    </source>
</evidence>
<keyword evidence="2" id="KW-1133">Transmembrane helix</keyword>
<feature type="domain" description="VanZ-like" evidence="3">
    <location>
        <begin position="64"/>
        <end position="141"/>
    </location>
</feature>
<feature type="transmembrane region" description="Helical" evidence="2">
    <location>
        <begin position="125"/>
        <end position="142"/>
    </location>
</feature>
<evidence type="ECO:0000256" key="1">
    <source>
        <dbReference type="SAM" id="MobiDB-lite"/>
    </source>
</evidence>
<feature type="transmembrane region" description="Helical" evidence="2">
    <location>
        <begin position="91"/>
        <end position="113"/>
    </location>
</feature>
<comment type="caution">
    <text evidence="4">The sequence shown here is derived from an EMBL/GenBank/DDBJ whole genome shotgun (WGS) entry which is preliminary data.</text>
</comment>
<gene>
    <name evidence="4" type="ORF">D6D19_01995</name>
</gene>
<dbReference type="Pfam" id="PF04892">
    <property type="entry name" value="VanZ"/>
    <property type="match status" value="1"/>
</dbReference>
<name>A0A4S9AE87_AURPU</name>
<feature type="transmembrane region" description="Helical" evidence="2">
    <location>
        <begin position="67"/>
        <end position="84"/>
    </location>
</feature>
<dbReference type="PANTHER" id="PTHR28008:SF1">
    <property type="entry name" value="DOMAIN PROTEIN, PUTATIVE (AFU_ORTHOLOGUE AFUA_3G10980)-RELATED"/>
    <property type="match status" value="1"/>
</dbReference>
<keyword evidence="2" id="KW-0812">Transmembrane</keyword>